<organism evidence="10 11">
    <name type="scientific">Paenibacillus graminis</name>
    <dbReference type="NCBI Taxonomy" id="189425"/>
    <lineage>
        <taxon>Bacteria</taxon>
        <taxon>Bacillati</taxon>
        <taxon>Bacillota</taxon>
        <taxon>Bacilli</taxon>
        <taxon>Bacillales</taxon>
        <taxon>Paenibacillaceae</taxon>
        <taxon>Paenibacillus</taxon>
    </lineage>
</organism>
<evidence type="ECO:0000313" key="11">
    <source>
        <dbReference type="Proteomes" id="UP000029500"/>
    </source>
</evidence>
<comment type="catalytic activity">
    <reaction evidence="1 8">
        <text>Release of an N-terminal amino acid, Xaa-|-Yaa-, in which Xaa is preferably Leu, but may be other amino acids including Pro although not Arg or Lys, and Yaa may be Pro. Amino acid amides and methyl esters are also readily hydrolyzed, but rates on arylamides are exceedingly low.</text>
        <dbReference type="EC" id="3.4.11.1"/>
    </reaction>
</comment>
<dbReference type="InterPro" id="IPR023042">
    <property type="entry name" value="Peptidase_M17_leu_NH2_pept"/>
</dbReference>
<dbReference type="STRING" id="189425.PGRAT_07565"/>
<feature type="active site" evidence="8">
    <location>
        <position position="287"/>
    </location>
</feature>
<evidence type="ECO:0000256" key="8">
    <source>
        <dbReference type="HAMAP-Rule" id="MF_00181"/>
    </source>
</evidence>
<feature type="binding site" evidence="8">
    <location>
        <position position="359"/>
    </location>
    <ligand>
        <name>Mn(2+)</name>
        <dbReference type="ChEBI" id="CHEBI:29035"/>
        <label>2</label>
    </ligand>
</feature>
<dbReference type="GO" id="GO:0006508">
    <property type="term" value="P:proteolysis"/>
    <property type="evidence" value="ECO:0007669"/>
    <property type="project" value="UniProtKB-KW"/>
</dbReference>
<feature type="binding site" evidence="8">
    <location>
        <position position="298"/>
    </location>
    <ligand>
        <name>Mn(2+)</name>
        <dbReference type="ChEBI" id="CHEBI:29035"/>
        <label>2</label>
    </ligand>
</feature>
<feature type="binding site" evidence="8">
    <location>
        <position position="359"/>
    </location>
    <ligand>
        <name>Mn(2+)</name>
        <dbReference type="ChEBI" id="CHEBI:29035"/>
        <label>1</label>
    </ligand>
</feature>
<feature type="active site" evidence="8">
    <location>
        <position position="361"/>
    </location>
</feature>
<reference evidence="10 11" key="1">
    <citation type="submission" date="2014-08" db="EMBL/GenBank/DDBJ databases">
        <title>Comparative genomics of the Paenibacillus odorifer group.</title>
        <authorList>
            <person name="den Bakker H.C."/>
            <person name="Tsai Y.-C."/>
            <person name="Martin N."/>
            <person name="Korlach J."/>
            <person name="Wiedmann M."/>
        </authorList>
    </citation>
    <scope>NUCLEOTIDE SEQUENCE [LARGE SCALE GENOMIC DNA]</scope>
    <source>
        <strain evidence="10 11">DSM 15220</strain>
    </source>
</reference>
<dbReference type="CDD" id="cd00433">
    <property type="entry name" value="Peptidase_M17"/>
    <property type="match status" value="1"/>
</dbReference>
<proteinExistence type="inferred from homology"/>
<keyword evidence="8" id="KW-0479">Metal-binding</keyword>
<keyword evidence="8" id="KW-0963">Cytoplasm</keyword>
<dbReference type="InterPro" id="IPR000819">
    <property type="entry name" value="Peptidase_M17_C"/>
</dbReference>
<dbReference type="GO" id="GO:0070006">
    <property type="term" value="F:metalloaminopeptidase activity"/>
    <property type="evidence" value="ECO:0007669"/>
    <property type="project" value="InterPro"/>
</dbReference>
<comment type="function">
    <text evidence="7 8">Presumably involved in the processing and regular turnover of intracellular proteins. Catalyzes the removal of unsubstituted N-terminal amino acids from various peptides.</text>
</comment>
<dbReference type="InterPro" id="IPR011356">
    <property type="entry name" value="Leucine_aapep/pepB"/>
</dbReference>
<evidence type="ECO:0000259" key="9">
    <source>
        <dbReference type="PROSITE" id="PS00631"/>
    </source>
</evidence>
<dbReference type="Gene3D" id="3.40.630.10">
    <property type="entry name" value="Zn peptidases"/>
    <property type="match status" value="1"/>
</dbReference>
<keyword evidence="11" id="KW-1185">Reference proteome</keyword>
<dbReference type="HAMAP" id="MF_00181">
    <property type="entry name" value="Cytosol_peptidase_M17"/>
    <property type="match status" value="1"/>
</dbReference>
<dbReference type="InterPro" id="IPR008283">
    <property type="entry name" value="Peptidase_M17_N"/>
</dbReference>
<name>A0A089NES9_9BACL</name>
<keyword evidence="4 8" id="KW-0031">Aminopeptidase</keyword>
<protein>
    <recommendedName>
        <fullName evidence="8">Probable cytosol aminopeptidase</fullName>
        <ecNumber evidence="8">3.4.11.1</ecNumber>
    </recommendedName>
    <alternativeName>
        <fullName evidence="8">Leucine aminopeptidase</fullName>
        <shortName evidence="8">LAP</shortName>
        <ecNumber evidence="8">3.4.11.10</ecNumber>
    </alternativeName>
    <alternativeName>
        <fullName evidence="8">Leucyl aminopeptidase</fullName>
    </alternativeName>
</protein>
<evidence type="ECO:0000256" key="7">
    <source>
        <dbReference type="ARBA" id="ARBA00049972"/>
    </source>
</evidence>
<dbReference type="SUPFAM" id="SSF53187">
    <property type="entry name" value="Zn-dependent exopeptidases"/>
    <property type="match status" value="1"/>
</dbReference>
<dbReference type="Proteomes" id="UP000029500">
    <property type="component" value="Chromosome"/>
</dbReference>
<dbReference type="OrthoDB" id="9809354at2"/>
<keyword evidence="5 8" id="KW-0645">Protease</keyword>
<dbReference type="PRINTS" id="PR00481">
    <property type="entry name" value="LAMNOPPTDASE"/>
</dbReference>
<gene>
    <name evidence="8" type="primary">pepA</name>
    <name evidence="10" type="ORF">PGRAT_07565</name>
</gene>
<dbReference type="PANTHER" id="PTHR11963">
    <property type="entry name" value="LEUCINE AMINOPEPTIDASE-RELATED"/>
    <property type="match status" value="1"/>
</dbReference>
<dbReference type="Gene3D" id="3.40.220.10">
    <property type="entry name" value="Leucine Aminopeptidase, subunit E, domain 1"/>
    <property type="match status" value="1"/>
</dbReference>
<feature type="binding site" evidence="8">
    <location>
        <position position="357"/>
    </location>
    <ligand>
        <name>Mn(2+)</name>
        <dbReference type="ChEBI" id="CHEBI:29035"/>
        <label>1</label>
    </ligand>
</feature>
<accession>A0A089NES9</accession>
<evidence type="ECO:0000256" key="2">
    <source>
        <dbReference type="ARBA" id="ARBA00000967"/>
    </source>
</evidence>
<feature type="domain" description="Cytosol aminopeptidase" evidence="9">
    <location>
        <begin position="355"/>
        <end position="362"/>
    </location>
</feature>
<dbReference type="EC" id="3.4.11.1" evidence="8"/>
<evidence type="ECO:0000256" key="4">
    <source>
        <dbReference type="ARBA" id="ARBA00022438"/>
    </source>
</evidence>
<dbReference type="RefSeq" id="WP_036703990.1">
    <property type="nucleotide sequence ID" value="NZ_CP009287.1"/>
</dbReference>
<evidence type="ECO:0000256" key="1">
    <source>
        <dbReference type="ARBA" id="ARBA00000135"/>
    </source>
</evidence>
<dbReference type="KEGG" id="pgm:PGRAT_07565"/>
<evidence type="ECO:0000313" key="10">
    <source>
        <dbReference type="EMBL" id="AIQ67509.1"/>
    </source>
</evidence>
<dbReference type="EC" id="3.4.11.10" evidence="8"/>
<dbReference type="PANTHER" id="PTHR11963:SF23">
    <property type="entry name" value="CYTOSOL AMINOPEPTIDASE"/>
    <property type="match status" value="1"/>
</dbReference>
<dbReference type="PROSITE" id="PS00631">
    <property type="entry name" value="CYTOSOL_AP"/>
    <property type="match status" value="1"/>
</dbReference>
<keyword evidence="8" id="KW-0464">Manganese</keyword>
<dbReference type="GO" id="GO:0030145">
    <property type="term" value="F:manganese ion binding"/>
    <property type="evidence" value="ECO:0007669"/>
    <property type="project" value="UniProtKB-UniRule"/>
</dbReference>
<dbReference type="InterPro" id="IPR043472">
    <property type="entry name" value="Macro_dom-like"/>
</dbReference>
<evidence type="ECO:0000256" key="6">
    <source>
        <dbReference type="ARBA" id="ARBA00022801"/>
    </source>
</evidence>
<dbReference type="eggNOG" id="COG0260">
    <property type="taxonomic scope" value="Bacteria"/>
</dbReference>
<feature type="binding site" evidence="8">
    <location>
        <position position="275"/>
    </location>
    <ligand>
        <name>Mn(2+)</name>
        <dbReference type="ChEBI" id="CHEBI:29035"/>
        <label>2</label>
    </ligand>
</feature>
<sequence>MHGTGVVFIDIQWSSGSRAKALQGDALCLIIAENEIESGEAGEWSEPINRLSKAGLFGAKLNQIYVLPLEGQPELPVAILAGCGKGLAGTEELRLIAAQAARAALRLQAVRLIIQVPDHLGKLTAAGSKEAAQALTEGLILGAYRRTHYKREQPLYTGLESAVFHLDRKAEAAESLEWCLGIRQGKAFGEATNLARNLTNLPGNLLTPSALAMAAIEVAERHGFPAEVLDEQEIEQKGMGGLQAVGKGSVHPPRMIVIRYQGTSQWENVTAIVGKGITFDTGGISLKRAPGMEDMISDMGGAAAVLGVMEALGTLRPQINVVMLIPSAENMPAANAFKPGDIVTTLSGRTIEILNTDAEGRVVLADALTYSLEWGAERIIDVATLTGAVLSVLGDIATGAVTNNEAIMEAFQTASIRAGEKIWRLPVYPEFREMLSSEVADIRNAAGRYGGASTAGLFIGEFAEGRPWIHLDIAGTAFLSKERGVNPKGATGVMVRTLLQYLLHLNADDEARAADSLQS</sequence>
<dbReference type="NCBIfam" id="NF002083">
    <property type="entry name" value="PRK00913.3-5"/>
    <property type="match status" value="1"/>
</dbReference>
<feature type="binding site" evidence="8">
    <location>
        <position position="280"/>
    </location>
    <ligand>
        <name>Mn(2+)</name>
        <dbReference type="ChEBI" id="CHEBI:29035"/>
        <label>2</label>
    </ligand>
</feature>
<feature type="binding site" evidence="8">
    <location>
        <position position="280"/>
    </location>
    <ligand>
        <name>Mn(2+)</name>
        <dbReference type="ChEBI" id="CHEBI:29035"/>
        <label>1</label>
    </ligand>
</feature>
<comment type="subcellular location">
    <subcellularLocation>
        <location evidence="8">Cytoplasm</location>
    </subcellularLocation>
</comment>
<keyword evidence="6 8" id="KW-0378">Hydrolase</keyword>
<dbReference type="Pfam" id="PF02789">
    <property type="entry name" value="Peptidase_M17_N"/>
    <property type="match status" value="1"/>
</dbReference>
<dbReference type="NCBIfam" id="NF002073">
    <property type="entry name" value="PRK00913.1-2"/>
    <property type="match status" value="1"/>
</dbReference>
<dbReference type="AlphaFoldDB" id="A0A089NES9"/>
<evidence type="ECO:0000256" key="5">
    <source>
        <dbReference type="ARBA" id="ARBA00022670"/>
    </source>
</evidence>
<evidence type="ECO:0000256" key="3">
    <source>
        <dbReference type="ARBA" id="ARBA00009528"/>
    </source>
</evidence>
<dbReference type="SUPFAM" id="SSF52949">
    <property type="entry name" value="Macro domain-like"/>
    <property type="match status" value="1"/>
</dbReference>
<dbReference type="GO" id="GO:0005737">
    <property type="term" value="C:cytoplasm"/>
    <property type="evidence" value="ECO:0007669"/>
    <property type="project" value="UniProtKB-SubCell"/>
</dbReference>
<comment type="catalytic activity">
    <reaction evidence="2 8">
        <text>Release of an N-terminal amino acid, preferentially leucine, but not glutamic or aspartic acids.</text>
        <dbReference type="EC" id="3.4.11.10"/>
    </reaction>
</comment>
<dbReference type="HOGENOM" id="CLU_013734_2_2_9"/>
<dbReference type="EMBL" id="CP009287">
    <property type="protein sequence ID" value="AIQ67509.1"/>
    <property type="molecule type" value="Genomic_DNA"/>
</dbReference>
<dbReference type="Pfam" id="PF00883">
    <property type="entry name" value="Peptidase_M17"/>
    <property type="match status" value="1"/>
</dbReference>
<comment type="cofactor">
    <cofactor evidence="8">
        <name>Mn(2+)</name>
        <dbReference type="ChEBI" id="CHEBI:29035"/>
    </cofactor>
    <text evidence="8">Binds 2 manganese ions per subunit.</text>
</comment>
<comment type="similarity">
    <text evidence="3 8">Belongs to the peptidase M17 family.</text>
</comment>